<dbReference type="Proteomes" id="UP000800092">
    <property type="component" value="Unassembled WGS sequence"/>
</dbReference>
<reference evidence="10" key="1">
    <citation type="journal article" date="2020" name="Stud. Mycol.">
        <title>101 Dothideomycetes genomes: a test case for predicting lifestyles and emergence of pathogens.</title>
        <authorList>
            <person name="Haridas S."/>
            <person name="Albert R."/>
            <person name="Binder M."/>
            <person name="Bloem J."/>
            <person name="Labutti K."/>
            <person name="Salamov A."/>
            <person name="Andreopoulos B."/>
            <person name="Baker S."/>
            <person name="Barry K."/>
            <person name="Bills G."/>
            <person name="Bluhm B."/>
            <person name="Cannon C."/>
            <person name="Castanera R."/>
            <person name="Culley D."/>
            <person name="Daum C."/>
            <person name="Ezra D."/>
            <person name="Gonzalez J."/>
            <person name="Henrissat B."/>
            <person name="Kuo A."/>
            <person name="Liang C."/>
            <person name="Lipzen A."/>
            <person name="Lutzoni F."/>
            <person name="Magnuson J."/>
            <person name="Mondo S."/>
            <person name="Nolan M."/>
            <person name="Ohm R."/>
            <person name="Pangilinan J."/>
            <person name="Park H.-J."/>
            <person name="Ramirez L."/>
            <person name="Alfaro M."/>
            <person name="Sun H."/>
            <person name="Tritt A."/>
            <person name="Yoshinaga Y."/>
            <person name="Zwiers L.-H."/>
            <person name="Turgeon B."/>
            <person name="Goodwin S."/>
            <person name="Spatafora J."/>
            <person name="Crous P."/>
            <person name="Grigoriev I."/>
        </authorList>
    </citation>
    <scope>NUCLEOTIDE SEQUENCE</scope>
    <source>
        <strain evidence="10">Tuck. ex Michener</strain>
    </source>
</reference>
<feature type="transmembrane region" description="Helical" evidence="8">
    <location>
        <begin position="178"/>
        <end position="198"/>
    </location>
</feature>
<proteinExistence type="inferred from homology"/>
<evidence type="ECO:0000256" key="2">
    <source>
        <dbReference type="ARBA" id="ARBA00008335"/>
    </source>
</evidence>
<feature type="transmembrane region" description="Helical" evidence="8">
    <location>
        <begin position="21"/>
        <end position="42"/>
    </location>
</feature>
<feature type="transmembrane region" description="Helical" evidence="8">
    <location>
        <begin position="353"/>
        <end position="374"/>
    </location>
</feature>
<feature type="transmembrane region" description="Helical" evidence="8">
    <location>
        <begin position="247"/>
        <end position="266"/>
    </location>
</feature>
<name>A0A6A6H3Z6_VIRVR</name>
<evidence type="ECO:0000256" key="1">
    <source>
        <dbReference type="ARBA" id="ARBA00004127"/>
    </source>
</evidence>
<dbReference type="GO" id="GO:0012505">
    <property type="term" value="C:endomembrane system"/>
    <property type="evidence" value="ECO:0007669"/>
    <property type="project" value="UniProtKB-SubCell"/>
</dbReference>
<feature type="transmembrane region" description="Helical" evidence="8">
    <location>
        <begin position="380"/>
        <end position="402"/>
    </location>
</feature>
<dbReference type="InterPro" id="IPR011701">
    <property type="entry name" value="MFS"/>
</dbReference>
<dbReference type="SUPFAM" id="SSF103473">
    <property type="entry name" value="MFS general substrate transporter"/>
    <property type="match status" value="1"/>
</dbReference>
<dbReference type="OrthoDB" id="10021397at2759"/>
<keyword evidence="6 8" id="KW-0472">Membrane</keyword>
<evidence type="ECO:0000256" key="7">
    <source>
        <dbReference type="SAM" id="MobiDB-lite"/>
    </source>
</evidence>
<comment type="similarity">
    <text evidence="2">Belongs to the major facilitator superfamily.</text>
</comment>
<evidence type="ECO:0000256" key="3">
    <source>
        <dbReference type="ARBA" id="ARBA00022448"/>
    </source>
</evidence>
<dbReference type="PROSITE" id="PS50850">
    <property type="entry name" value="MFS"/>
    <property type="match status" value="1"/>
</dbReference>
<dbReference type="AlphaFoldDB" id="A0A6A6H3Z6"/>
<dbReference type="Pfam" id="PF07690">
    <property type="entry name" value="MFS_1"/>
    <property type="match status" value="1"/>
</dbReference>
<feature type="transmembrane region" description="Helical" evidence="8">
    <location>
        <begin position="150"/>
        <end position="172"/>
    </location>
</feature>
<feature type="domain" description="Major facilitator superfamily (MFS) profile" evidence="9">
    <location>
        <begin position="27"/>
        <end position="507"/>
    </location>
</feature>
<gene>
    <name evidence="10" type="ORF">EV356DRAFT_517266</name>
</gene>
<evidence type="ECO:0000313" key="11">
    <source>
        <dbReference type="Proteomes" id="UP000800092"/>
    </source>
</evidence>
<keyword evidence="4 8" id="KW-0812">Transmembrane</keyword>
<keyword evidence="11" id="KW-1185">Reference proteome</keyword>
<dbReference type="PANTHER" id="PTHR23501:SF78">
    <property type="entry name" value="MAJOR FACILITATOR SUPERFAMILY (MFS) PROFILE DOMAIN-CONTAINING PROTEIN-RELATED"/>
    <property type="match status" value="1"/>
</dbReference>
<accession>A0A6A6H3Z6</accession>
<feature type="compositionally biased region" description="Basic and acidic residues" evidence="7">
    <location>
        <begin position="545"/>
        <end position="555"/>
    </location>
</feature>
<evidence type="ECO:0000256" key="6">
    <source>
        <dbReference type="ARBA" id="ARBA00023136"/>
    </source>
</evidence>
<protein>
    <submittedName>
        <fullName evidence="10">Putative MFS transporter</fullName>
    </submittedName>
</protein>
<dbReference type="Gene3D" id="1.20.1720.10">
    <property type="entry name" value="Multidrug resistance protein D"/>
    <property type="match status" value="1"/>
</dbReference>
<keyword evidence="5 8" id="KW-1133">Transmembrane helix</keyword>
<evidence type="ECO:0000259" key="9">
    <source>
        <dbReference type="PROSITE" id="PS50850"/>
    </source>
</evidence>
<evidence type="ECO:0000256" key="4">
    <source>
        <dbReference type="ARBA" id="ARBA00022692"/>
    </source>
</evidence>
<organism evidence="10 11">
    <name type="scientific">Viridothelium virens</name>
    <name type="common">Speckled blister lichen</name>
    <name type="synonym">Trypethelium virens</name>
    <dbReference type="NCBI Taxonomy" id="1048519"/>
    <lineage>
        <taxon>Eukaryota</taxon>
        <taxon>Fungi</taxon>
        <taxon>Dikarya</taxon>
        <taxon>Ascomycota</taxon>
        <taxon>Pezizomycotina</taxon>
        <taxon>Dothideomycetes</taxon>
        <taxon>Dothideomycetes incertae sedis</taxon>
        <taxon>Trypetheliales</taxon>
        <taxon>Trypetheliaceae</taxon>
        <taxon>Viridothelium</taxon>
    </lineage>
</organism>
<keyword evidence="3" id="KW-0813">Transport</keyword>
<dbReference type="GO" id="GO:0005886">
    <property type="term" value="C:plasma membrane"/>
    <property type="evidence" value="ECO:0007669"/>
    <property type="project" value="TreeGrafter"/>
</dbReference>
<feature type="transmembrane region" description="Helical" evidence="8">
    <location>
        <begin position="483"/>
        <end position="502"/>
    </location>
</feature>
<dbReference type="Gene3D" id="1.20.1250.20">
    <property type="entry name" value="MFS general substrate transporter like domains"/>
    <property type="match status" value="1"/>
</dbReference>
<dbReference type="InterPro" id="IPR036259">
    <property type="entry name" value="MFS_trans_sf"/>
</dbReference>
<evidence type="ECO:0000313" key="10">
    <source>
        <dbReference type="EMBL" id="KAF2232722.1"/>
    </source>
</evidence>
<feature type="compositionally biased region" description="Polar residues" evidence="7">
    <location>
        <begin position="568"/>
        <end position="587"/>
    </location>
</feature>
<comment type="subcellular location">
    <subcellularLocation>
        <location evidence="1">Endomembrane system</location>
        <topology evidence="1">Multi-pass membrane protein</topology>
    </subcellularLocation>
</comment>
<dbReference type="PANTHER" id="PTHR23501">
    <property type="entry name" value="MAJOR FACILITATOR SUPERFAMILY"/>
    <property type="match status" value="1"/>
</dbReference>
<dbReference type="InterPro" id="IPR020846">
    <property type="entry name" value="MFS_dom"/>
</dbReference>
<evidence type="ECO:0000256" key="5">
    <source>
        <dbReference type="ARBA" id="ARBA00022989"/>
    </source>
</evidence>
<feature type="transmembrane region" description="Helical" evidence="8">
    <location>
        <begin position="92"/>
        <end position="111"/>
    </location>
</feature>
<feature type="transmembrane region" description="Helical" evidence="8">
    <location>
        <begin position="423"/>
        <end position="441"/>
    </location>
</feature>
<evidence type="ECO:0000256" key="8">
    <source>
        <dbReference type="SAM" id="Phobius"/>
    </source>
</evidence>
<dbReference type="EMBL" id="ML991813">
    <property type="protein sequence ID" value="KAF2232722.1"/>
    <property type="molecule type" value="Genomic_DNA"/>
</dbReference>
<dbReference type="FunFam" id="1.20.1250.20:FF:000436">
    <property type="entry name" value="MFS transporter, putative"/>
    <property type="match status" value="1"/>
</dbReference>
<feature type="region of interest" description="Disordered" evidence="7">
    <location>
        <begin position="512"/>
        <end position="596"/>
    </location>
</feature>
<dbReference type="GO" id="GO:0046943">
    <property type="term" value="F:carboxylic acid transmembrane transporter activity"/>
    <property type="evidence" value="ECO:0007669"/>
    <property type="project" value="UniProtKB-ARBA"/>
</dbReference>
<feature type="transmembrane region" description="Helical" evidence="8">
    <location>
        <begin position="286"/>
        <end position="311"/>
    </location>
</feature>
<feature type="transmembrane region" description="Helical" evidence="8">
    <location>
        <begin position="218"/>
        <end position="235"/>
    </location>
</feature>
<dbReference type="FunFam" id="1.20.1720.10:FF:000013">
    <property type="entry name" value="Related to multidrug resistance proteins"/>
    <property type="match status" value="1"/>
</dbReference>
<sequence>MTRAQQKAEEGLHDQTNLLQGSALIFTFCVLAFGLLFCFIDQNGLAVTLPQVGKDLDASDKISWAGTSNLIANTTFQVLYGRLSDLFGRKIVITSCFVLLSFSDLVCGFAVNSTMLFVFRGLAGVATGGVMSLGMMIVSDIVTLEQRGNYQGILGSMVGLGNIAGPLLAAAFTQRTTWRAFFWFLSPLAAISAVVDWLMLPNNMPKGNFRENLKKIDYLGVITGSSGMILLLIPISGGGTYFPWDSALVIGMLVAGGVMTMVFILIEWKVAELPMMPVYLWKNTPVAALLVQSFLMGIPFYAYVWFAPLYFQNVKGQSPIMSAVYTIPLVGAQAIASTCSGRYISKYKRYGEVLWAGFALFTLGGGLVCMWGRSTSIALIVIYFIIMGIGTGFVLQPMLVALQAHCTKAHRAIVISNRNVLRSSGGAVGLAMAAAVLQNALKSALPPELKYLGASAYTAPDVSRFTPADQNSILDAYSSASRAVWISLCPFPAACLLLCVLVKDRGLTRPDEKAQADAAAQQTKEGPDPEKGQSTNEIMVATSMDGDKKDHDLAEGHGSSEGSEKLARNSSQSGLAGQEKISTSNDASAAEASRSP</sequence>
<feature type="transmembrane region" description="Helical" evidence="8">
    <location>
        <begin position="117"/>
        <end position="138"/>
    </location>
</feature>